<dbReference type="RefSeq" id="WP_251838407.1">
    <property type="nucleotide sequence ID" value="NZ_JACSPO010000001.1"/>
</dbReference>
<proteinExistence type="predicted"/>
<dbReference type="SUPFAM" id="SSF51905">
    <property type="entry name" value="FAD/NAD(P)-binding domain"/>
    <property type="match status" value="2"/>
</dbReference>
<keyword evidence="3" id="KW-1185">Reference proteome</keyword>
<gene>
    <name evidence="2" type="ORF">H9624_02945</name>
</gene>
<evidence type="ECO:0000259" key="1">
    <source>
        <dbReference type="Pfam" id="PF07992"/>
    </source>
</evidence>
<dbReference type="InterPro" id="IPR015904">
    <property type="entry name" value="Sulphide_quinone_reductase"/>
</dbReference>
<dbReference type="InterPro" id="IPR036188">
    <property type="entry name" value="FAD/NAD-bd_sf"/>
</dbReference>
<dbReference type="EMBL" id="JACSPO010000001">
    <property type="protein sequence ID" value="MBD8061280.1"/>
    <property type="molecule type" value="Genomic_DNA"/>
</dbReference>
<dbReference type="Pfam" id="PF07992">
    <property type="entry name" value="Pyr_redox_2"/>
    <property type="match status" value="1"/>
</dbReference>
<protein>
    <submittedName>
        <fullName evidence="2">FAD-dependent oxidoreductase</fullName>
    </submittedName>
</protein>
<evidence type="ECO:0000313" key="3">
    <source>
        <dbReference type="Proteomes" id="UP000661894"/>
    </source>
</evidence>
<dbReference type="InterPro" id="IPR023753">
    <property type="entry name" value="FAD/NAD-binding_dom"/>
</dbReference>
<name>A0ABR8YZ04_9MICO</name>
<organism evidence="2 3">
    <name type="scientific">Oceanitalea stevensii</name>
    <dbReference type="NCBI Taxonomy" id="2763072"/>
    <lineage>
        <taxon>Bacteria</taxon>
        <taxon>Bacillati</taxon>
        <taxon>Actinomycetota</taxon>
        <taxon>Actinomycetes</taxon>
        <taxon>Micrococcales</taxon>
        <taxon>Bogoriellaceae</taxon>
        <taxon>Georgenia</taxon>
    </lineage>
</organism>
<evidence type="ECO:0000313" key="2">
    <source>
        <dbReference type="EMBL" id="MBD8061280.1"/>
    </source>
</evidence>
<dbReference type="PANTHER" id="PTHR10632:SF2">
    <property type="entry name" value="SULFIDE:QUINONE OXIDOREDUCTASE, MITOCHONDRIAL"/>
    <property type="match status" value="1"/>
</dbReference>
<dbReference type="PRINTS" id="PR00368">
    <property type="entry name" value="FADPNR"/>
</dbReference>
<dbReference type="PRINTS" id="PR00411">
    <property type="entry name" value="PNDRDTASEI"/>
</dbReference>
<sequence>MTRQHDVVVVGGGNAGISLAARLRRLGCPDVCVVTPDQDHLYRPLLNFVAGGQAPFDRLTRPMRDVLPEGCTWEASPAVSVDADAREVTLASGTRLGYTDLVLAPGLEPDIAATPGLGEAMDLGWSRTSYLRDTVEATWDAIRGTESGRVVFTVPPEPAPAGGTALKPLFLACDLWRARGVLGSIDVHLVTPYDAVLDLPFVDRHLEPALERFGVTVHHRATVAGVDARGRTVTVASDNGTRDLDDVSWASVVPHYRAPEWVRPFAGEHPAGLVDVDPETLAHRSVPRLWSLGDVADTGTRPSGGALRRQVAILADNVQAARTGRPLQRYDGYTVIPITVDRRRLLLAEFDRHGTPAPSISAVDLTVPRRPLWFFDRYVEPVVYYRRLLKGKV</sequence>
<dbReference type="Gene3D" id="3.50.50.60">
    <property type="entry name" value="FAD/NAD(P)-binding domain"/>
    <property type="match status" value="2"/>
</dbReference>
<dbReference type="PANTHER" id="PTHR10632">
    <property type="entry name" value="SULFIDE:QUINONE OXIDOREDUCTASE"/>
    <property type="match status" value="1"/>
</dbReference>
<feature type="domain" description="FAD/NAD(P)-binding" evidence="1">
    <location>
        <begin position="5"/>
        <end position="123"/>
    </location>
</feature>
<comment type="caution">
    <text evidence="2">The sequence shown here is derived from an EMBL/GenBank/DDBJ whole genome shotgun (WGS) entry which is preliminary data.</text>
</comment>
<accession>A0ABR8YZ04</accession>
<dbReference type="Proteomes" id="UP000661894">
    <property type="component" value="Unassembled WGS sequence"/>
</dbReference>
<reference evidence="2 3" key="1">
    <citation type="submission" date="2020-08" db="EMBL/GenBank/DDBJ databases">
        <title>A Genomic Blueprint of the Chicken Gut Microbiome.</title>
        <authorList>
            <person name="Gilroy R."/>
            <person name="Ravi A."/>
            <person name="Getino M."/>
            <person name="Pursley I."/>
            <person name="Horton D.L."/>
            <person name="Alikhan N.-F."/>
            <person name="Baker D."/>
            <person name="Gharbi K."/>
            <person name="Hall N."/>
            <person name="Watson M."/>
            <person name="Adriaenssens E.M."/>
            <person name="Foster-Nyarko E."/>
            <person name="Jarju S."/>
            <person name="Secka A."/>
            <person name="Antonio M."/>
            <person name="Oren A."/>
            <person name="Chaudhuri R."/>
            <person name="La Ragione R.M."/>
            <person name="Hildebrand F."/>
            <person name="Pallen M.J."/>
        </authorList>
    </citation>
    <scope>NUCLEOTIDE SEQUENCE [LARGE SCALE GENOMIC DNA]</scope>
    <source>
        <strain evidence="2 3">Sa1BUA1</strain>
    </source>
</reference>